<comment type="caution">
    <text evidence="3">The sequence shown here is derived from an EMBL/GenBank/DDBJ whole genome shotgun (WGS) entry which is preliminary data.</text>
</comment>
<dbReference type="Proteomes" id="UP000035760">
    <property type="component" value="Unassembled WGS sequence"/>
</dbReference>
<reference evidence="3" key="2">
    <citation type="submission" date="2014-03" db="EMBL/GenBank/DDBJ databases">
        <title>Candidatus Competibacter-lineage genomes retrieved from metagenomes reveal functional metabolic diversity.</title>
        <authorList>
            <person name="McIlroy S.J."/>
            <person name="Albertsen M."/>
            <person name="Andresen E.K."/>
            <person name="Saunders A.M."/>
            <person name="Kristiansen R."/>
            <person name="Stokholm-Bjerregaard M."/>
            <person name="Nielsen K.L."/>
            <person name="Nielsen P.H."/>
        </authorList>
    </citation>
    <scope>NUCLEOTIDE SEQUENCE</scope>
    <source>
        <strain evidence="3">Run_A_D11</strain>
    </source>
</reference>
<dbReference type="InterPro" id="IPR027471">
    <property type="entry name" value="YbeD-like_sf"/>
</dbReference>
<gene>
    <name evidence="3" type="ORF">BN873_150279</name>
</gene>
<dbReference type="Pfam" id="PF04359">
    <property type="entry name" value="DUF493"/>
    <property type="match status" value="1"/>
</dbReference>
<name>W6M211_9GAMM</name>
<dbReference type="PANTHER" id="PTHR38036">
    <property type="entry name" value="UPF0250 PROTEIN YBED"/>
    <property type="match status" value="1"/>
</dbReference>
<evidence type="ECO:0000256" key="1">
    <source>
        <dbReference type="ARBA" id="ARBA00008460"/>
    </source>
</evidence>
<proteinExistence type="inferred from homology"/>
<protein>
    <recommendedName>
        <fullName evidence="2">UPF0250 protein BN873_150279</fullName>
    </recommendedName>
</protein>
<dbReference type="SUPFAM" id="SSF117991">
    <property type="entry name" value="YbeD/HP0495-like"/>
    <property type="match status" value="1"/>
</dbReference>
<reference evidence="3" key="1">
    <citation type="submission" date="2013-07" db="EMBL/GenBank/DDBJ databases">
        <authorList>
            <person name="McIlroy S."/>
        </authorList>
    </citation>
    <scope>NUCLEOTIDE SEQUENCE [LARGE SCALE GENOMIC DNA]</scope>
    <source>
        <strain evidence="3">Run_A_D11</strain>
    </source>
</reference>
<dbReference type="Gene3D" id="3.30.70.260">
    <property type="match status" value="1"/>
</dbReference>
<dbReference type="PANTHER" id="PTHR38036:SF1">
    <property type="entry name" value="UPF0250 PROTEIN YBED"/>
    <property type="match status" value="1"/>
</dbReference>
<keyword evidence="4" id="KW-1185">Reference proteome</keyword>
<dbReference type="OrthoDB" id="9793424at2"/>
<dbReference type="AlphaFoldDB" id="W6M211"/>
<comment type="similarity">
    <text evidence="1 2">Belongs to the UPF0250 family.</text>
</comment>
<dbReference type="STRING" id="1400863.BN873_150279"/>
<organism evidence="3 4">
    <name type="scientific">Candidatus Competibacter denitrificans Run_A_D11</name>
    <dbReference type="NCBI Taxonomy" id="1400863"/>
    <lineage>
        <taxon>Bacteria</taxon>
        <taxon>Pseudomonadati</taxon>
        <taxon>Pseudomonadota</taxon>
        <taxon>Gammaproteobacteria</taxon>
        <taxon>Candidatus Competibacteraceae</taxon>
        <taxon>Candidatus Competibacter</taxon>
    </lineage>
</organism>
<accession>W6M211</accession>
<evidence type="ECO:0000256" key="2">
    <source>
        <dbReference type="HAMAP-Rule" id="MF_00659"/>
    </source>
</evidence>
<dbReference type="RefSeq" id="WP_048670628.1">
    <property type="nucleotide sequence ID" value="NZ_CBTJ020000020.1"/>
</dbReference>
<dbReference type="InterPro" id="IPR007454">
    <property type="entry name" value="UPF0250_YbeD-like"/>
</dbReference>
<evidence type="ECO:0000313" key="4">
    <source>
        <dbReference type="Proteomes" id="UP000035760"/>
    </source>
</evidence>
<sequence>MSVPPDGNDLALLQFPCDFPIKIMGPSDGDLRALAVGLVGRHAPDLDETRVRVQDSRAGRYQSVTVVVSAQSREQLDTIYRELTGHPQITLVL</sequence>
<dbReference type="EMBL" id="CBTJ020000020">
    <property type="protein sequence ID" value="CDI01491.1"/>
    <property type="molecule type" value="Genomic_DNA"/>
</dbReference>
<dbReference type="HAMAP" id="MF_00659">
    <property type="entry name" value="UPF0250"/>
    <property type="match status" value="1"/>
</dbReference>
<evidence type="ECO:0000313" key="3">
    <source>
        <dbReference type="EMBL" id="CDI01491.1"/>
    </source>
</evidence>